<protein>
    <recommendedName>
        <fullName evidence="3">Protein kinase domain-containing protein</fullName>
    </recommendedName>
</protein>
<gene>
    <name evidence="4" type="ORF">A5672_12055</name>
</gene>
<feature type="compositionally biased region" description="Low complexity" evidence="1">
    <location>
        <begin position="329"/>
        <end position="344"/>
    </location>
</feature>
<feature type="transmembrane region" description="Helical" evidence="2">
    <location>
        <begin position="350"/>
        <end position="369"/>
    </location>
</feature>
<keyword evidence="2" id="KW-0812">Transmembrane</keyword>
<dbReference type="EMBL" id="LZIT01000088">
    <property type="protein sequence ID" value="OBG41923.1"/>
    <property type="molecule type" value="Genomic_DNA"/>
</dbReference>
<dbReference type="Proteomes" id="UP000092086">
    <property type="component" value="Unassembled WGS sequence"/>
</dbReference>
<keyword evidence="2" id="KW-1133">Transmembrane helix</keyword>
<evidence type="ECO:0000313" key="4">
    <source>
        <dbReference type="EMBL" id="OBG41923.1"/>
    </source>
</evidence>
<proteinExistence type="predicted"/>
<sequence>MTAQVIQRDRLGVLTKIGQGGQGVVYAAPNVKTKFAASMVFKEYKSQTRADIDFTALAAMPALVEDSLSYREAERLVSIAAWPCALVEKDGTSMGFVMPAIPEDFFIPLTTVKGVSSTTAEFQHLLNHQSVLEARGIEIDDAQRYSLLREAASALAFLHRNGVCAGDVSPKNLLFSLTPHPAVYFIDCDAMRINDVSALRQVETPGWEVPPGEQLATIYSDAYKLGLLALRLLAGDHDTKNPGHLPATTPDLLRQIITDTLRNEPHSRPLPEAWTYVLGHAIEHAQHRQKTAAAVPVAAALDPPPIPVVHSRPSTPTARPKPPSPPRAAPVAAGPAPAQSAPDATARRPWTVTAAAVIAILDAATFAAFAIFFRYFFLVGLVAGLAMVVLLVGGAIAAWRGVSRTVLFVAAPLAFAAGIAFRDFPPMISLAAMLAISMLLLTRSSRDFFGAYAEKKRSSGPLPGAQS</sequence>
<organism evidence="4 5">
    <name type="scientific">Mycobacterium alsense</name>
    <dbReference type="NCBI Taxonomy" id="324058"/>
    <lineage>
        <taxon>Bacteria</taxon>
        <taxon>Bacillati</taxon>
        <taxon>Actinomycetota</taxon>
        <taxon>Actinomycetes</taxon>
        <taxon>Mycobacteriales</taxon>
        <taxon>Mycobacteriaceae</taxon>
        <taxon>Mycobacterium</taxon>
    </lineage>
</organism>
<feature type="transmembrane region" description="Helical" evidence="2">
    <location>
        <begin position="427"/>
        <end position="445"/>
    </location>
</feature>
<reference evidence="4 5" key="1">
    <citation type="submission" date="2016-06" db="EMBL/GenBank/DDBJ databases">
        <authorList>
            <person name="Sutton G."/>
            <person name="Brinkac L."/>
            <person name="Sanka R."/>
            <person name="Adams M."/>
            <person name="Lau E."/>
            <person name="Sam S."/>
            <person name="Sreng N."/>
            <person name="Him V."/>
            <person name="Kerleguer A."/>
            <person name="Cheng S."/>
        </authorList>
    </citation>
    <scope>NUCLEOTIDE SEQUENCE [LARGE SCALE GENOMIC DNA]</scope>
    <source>
        <strain evidence="4 5">E2978</strain>
    </source>
</reference>
<dbReference type="PROSITE" id="PS50011">
    <property type="entry name" value="PROTEIN_KINASE_DOM"/>
    <property type="match status" value="1"/>
</dbReference>
<comment type="caution">
    <text evidence="4">The sequence shown here is derived from an EMBL/GenBank/DDBJ whole genome shotgun (WGS) entry which is preliminary data.</text>
</comment>
<evidence type="ECO:0000256" key="2">
    <source>
        <dbReference type="SAM" id="Phobius"/>
    </source>
</evidence>
<feature type="compositionally biased region" description="Pro residues" evidence="1">
    <location>
        <begin position="319"/>
        <end position="328"/>
    </location>
</feature>
<dbReference type="InterPro" id="IPR000719">
    <property type="entry name" value="Prot_kinase_dom"/>
</dbReference>
<dbReference type="Gene3D" id="1.10.510.10">
    <property type="entry name" value="Transferase(Phosphotransferase) domain 1"/>
    <property type="match status" value="1"/>
</dbReference>
<keyword evidence="2" id="KW-0472">Membrane</keyword>
<dbReference type="SUPFAM" id="SSF56112">
    <property type="entry name" value="Protein kinase-like (PK-like)"/>
    <property type="match status" value="1"/>
</dbReference>
<feature type="domain" description="Protein kinase" evidence="3">
    <location>
        <begin position="11"/>
        <end position="283"/>
    </location>
</feature>
<feature type="transmembrane region" description="Helical" evidence="2">
    <location>
        <begin position="375"/>
        <end position="398"/>
    </location>
</feature>
<name>A0ABD6P5Q9_9MYCO</name>
<feature type="compositionally biased region" description="Low complexity" evidence="1">
    <location>
        <begin position="308"/>
        <end position="318"/>
    </location>
</feature>
<accession>A0ABD6P5Q9</accession>
<evidence type="ECO:0000259" key="3">
    <source>
        <dbReference type="PROSITE" id="PS50011"/>
    </source>
</evidence>
<dbReference type="AlphaFoldDB" id="A0ABD6P5Q9"/>
<feature type="region of interest" description="Disordered" evidence="1">
    <location>
        <begin position="306"/>
        <end position="345"/>
    </location>
</feature>
<evidence type="ECO:0000256" key="1">
    <source>
        <dbReference type="SAM" id="MobiDB-lite"/>
    </source>
</evidence>
<dbReference type="InterPro" id="IPR011009">
    <property type="entry name" value="Kinase-like_dom_sf"/>
</dbReference>
<evidence type="ECO:0000313" key="5">
    <source>
        <dbReference type="Proteomes" id="UP000092086"/>
    </source>
</evidence>